<keyword evidence="3" id="KW-0862">Zinc</keyword>
<keyword evidence="2 7" id="KW-0863">Zinc-finger</keyword>
<keyword evidence="5" id="KW-0238">DNA-binding</keyword>
<dbReference type="InterPro" id="IPR012337">
    <property type="entry name" value="RNaseH-like_sf"/>
</dbReference>
<evidence type="ECO:0000313" key="10">
    <source>
        <dbReference type="Proteomes" id="UP001281410"/>
    </source>
</evidence>
<protein>
    <recommendedName>
        <fullName evidence="8">BED-type domain-containing protein</fullName>
    </recommendedName>
</protein>
<evidence type="ECO:0000256" key="2">
    <source>
        <dbReference type="ARBA" id="ARBA00022771"/>
    </source>
</evidence>
<keyword evidence="6" id="KW-0804">Transcription</keyword>
<dbReference type="Proteomes" id="UP001281410">
    <property type="component" value="Unassembled WGS sequence"/>
</dbReference>
<dbReference type="SUPFAM" id="SSF140996">
    <property type="entry name" value="Hermes dimerisation domain"/>
    <property type="match status" value="1"/>
</dbReference>
<keyword evidence="10" id="KW-1185">Reference proteome</keyword>
<keyword evidence="1" id="KW-0479">Metal-binding</keyword>
<keyword evidence="4" id="KW-0805">Transcription regulation</keyword>
<dbReference type="PROSITE" id="PS50808">
    <property type="entry name" value="ZF_BED"/>
    <property type="match status" value="1"/>
</dbReference>
<dbReference type="AlphaFoldDB" id="A0AAE0A611"/>
<evidence type="ECO:0000256" key="3">
    <source>
        <dbReference type="ARBA" id="ARBA00022833"/>
    </source>
</evidence>
<dbReference type="PANTHER" id="PTHR46481">
    <property type="entry name" value="ZINC FINGER BED DOMAIN-CONTAINING PROTEIN 4"/>
    <property type="match status" value="1"/>
</dbReference>
<proteinExistence type="predicted"/>
<dbReference type="Pfam" id="PF14372">
    <property type="entry name" value="hAT-like_RNase-H"/>
    <property type="match status" value="1"/>
</dbReference>
<name>A0AAE0A611_9ROSI</name>
<evidence type="ECO:0000313" key="9">
    <source>
        <dbReference type="EMBL" id="KAK3204364.1"/>
    </source>
</evidence>
<dbReference type="SUPFAM" id="SSF57667">
    <property type="entry name" value="beta-beta-alpha zinc fingers"/>
    <property type="match status" value="1"/>
</dbReference>
<evidence type="ECO:0000259" key="8">
    <source>
        <dbReference type="PROSITE" id="PS50808"/>
    </source>
</evidence>
<dbReference type="PANTHER" id="PTHR46481:SF2">
    <property type="entry name" value="BED-TYPE DOMAIN-CONTAINING PROTEIN"/>
    <property type="match status" value="1"/>
</dbReference>
<feature type="domain" description="BED-type" evidence="8">
    <location>
        <begin position="35"/>
        <end position="89"/>
    </location>
</feature>
<comment type="caution">
    <text evidence="9">The sequence shown here is derived from an EMBL/GenBank/DDBJ whole genome shotgun (WGS) entry which is preliminary data.</text>
</comment>
<dbReference type="InterPro" id="IPR036236">
    <property type="entry name" value="Znf_C2H2_sf"/>
</dbReference>
<dbReference type="InterPro" id="IPR052035">
    <property type="entry name" value="ZnF_BED_domain_contain"/>
</dbReference>
<accession>A0AAE0A611</accession>
<dbReference type="SUPFAM" id="SSF53098">
    <property type="entry name" value="Ribonuclease H-like"/>
    <property type="match status" value="1"/>
</dbReference>
<sequence>MAENSNTTIVEPSDTLTTDEVLVATNAGTKRRPTKTPSKVWIHFTKNEGGNRCTCNYCGKDYACGSKKVGTSTLWTHLNDQCKKYQNRLMDEKQKVLTFEKKNMGDGYGNLIAVGFSKDSCRNALSKMIVLDELPFSFVEREGFRQFCSVACPKFDPPSRTTIAREINQLYLDEKVMLKSMFSFNKQRVCLTTDCWTSIQNTNYMVIIAHFIDSGWELHKRILNFCVVPNHKGETIGKIIEACLIDWGIDRVLTITVDNASANDVAIKYVKRKLSNWVADGIILEAFERLEEDDGNYVTYFLEDESGKKKMGPPRFNDWETSRVFVKFLKKFYDATLKFSASLSVKSNLYFHEVFSIQSELTELSTNTDPFLGTMATSMKQKYDKYWGSIESINKLLLISIVLDPRYKLDYVTFCLSHLYGNDTGEEMTKGLKELLCRLYEFYNGRNSNSIGTQSSTDVQLLNGMNVDKDKHDGDFRFAMLQKFKKM</sequence>
<evidence type="ECO:0000256" key="5">
    <source>
        <dbReference type="ARBA" id="ARBA00023125"/>
    </source>
</evidence>
<evidence type="ECO:0000256" key="6">
    <source>
        <dbReference type="ARBA" id="ARBA00023163"/>
    </source>
</evidence>
<evidence type="ECO:0000256" key="4">
    <source>
        <dbReference type="ARBA" id="ARBA00023015"/>
    </source>
</evidence>
<reference evidence="9" key="1">
    <citation type="journal article" date="2023" name="Plant J.">
        <title>Genome sequences and population genomics provide insights into the demographic history, inbreeding, and mutation load of two 'living fossil' tree species of Dipteronia.</title>
        <authorList>
            <person name="Feng Y."/>
            <person name="Comes H.P."/>
            <person name="Chen J."/>
            <person name="Zhu S."/>
            <person name="Lu R."/>
            <person name="Zhang X."/>
            <person name="Li P."/>
            <person name="Qiu J."/>
            <person name="Olsen K.M."/>
            <person name="Qiu Y."/>
        </authorList>
    </citation>
    <scope>NUCLEOTIDE SEQUENCE</scope>
    <source>
        <strain evidence="9">NBL</strain>
    </source>
</reference>
<dbReference type="EMBL" id="JANJYJ010000006">
    <property type="protein sequence ID" value="KAK3204364.1"/>
    <property type="molecule type" value="Genomic_DNA"/>
</dbReference>
<dbReference type="InterPro" id="IPR003656">
    <property type="entry name" value="Znf_BED"/>
</dbReference>
<gene>
    <name evidence="9" type="ORF">Dsin_018410</name>
</gene>
<dbReference type="InterPro" id="IPR025525">
    <property type="entry name" value="hAT-like_transposase_RNase-H"/>
</dbReference>
<dbReference type="GO" id="GO:0003677">
    <property type="term" value="F:DNA binding"/>
    <property type="evidence" value="ECO:0007669"/>
    <property type="project" value="UniProtKB-KW"/>
</dbReference>
<evidence type="ECO:0000256" key="7">
    <source>
        <dbReference type="PROSITE-ProRule" id="PRU00027"/>
    </source>
</evidence>
<dbReference type="SMART" id="SM00614">
    <property type="entry name" value="ZnF_BED"/>
    <property type="match status" value="1"/>
</dbReference>
<organism evidence="9 10">
    <name type="scientific">Dipteronia sinensis</name>
    <dbReference type="NCBI Taxonomy" id="43782"/>
    <lineage>
        <taxon>Eukaryota</taxon>
        <taxon>Viridiplantae</taxon>
        <taxon>Streptophyta</taxon>
        <taxon>Embryophyta</taxon>
        <taxon>Tracheophyta</taxon>
        <taxon>Spermatophyta</taxon>
        <taxon>Magnoliopsida</taxon>
        <taxon>eudicotyledons</taxon>
        <taxon>Gunneridae</taxon>
        <taxon>Pentapetalae</taxon>
        <taxon>rosids</taxon>
        <taxon>malvids</taxon>
        <taxon>Sapindales</taxon>
        <taxon>Sapindaceae</taxon>
        <taxon>Hippocastanoideae</taxon>
        <taxon>Acereae</taxon>
        <taxon>Dipteronia</taxon>
    </lineage>
</organism>
<dbReference type="GO" id="GO:0008270">
    <property type="term" value="F:zinc ion binding"/>
    <property type="evidence" value="ECO:0007669"/>
    <property type="project" value="UniProtKB-KW"/>
</dbReference>
<dbReference type="Pfam" id="PF02892">
    <property type="entry name" value="zf-BED"/>
    <property type="match status" value="1"/>
</dbReference>
<evidence type="ECO:0000256" key="1">
    <source>
        <dbReference type="ARBA" id="ARBA00022723"/>
    </source>
</evidence>